<sequence length="258" mass="26979">MPLFLRIAVLAGLAFAGWLVLSALSDSAFAAEQPPNAAHADGPRPATLGHVTSGLGGRTIEDGLREVGDDPMRYVRSRQRDLFDDKDRAVRHVSDLADQAGVPRVQIPDVRQQRPVIGELVQRVTDPRPAQQQAAHERPDEHADEEPDAAGAAHRAAGKDAVSETRHTATRPAAPADRKAGDCSRCGGDHRAPAHGPVQPGQDVPQGGGSAGGHPLAPVADLPNRRHPAAPPAMDASTFQRTALTDVAAPGGPSVVPD</sequence>
<proteinExistence type="predicted"/>
<evidence type="ECO:0000313" key="3">
    <source>
        <dbReference type="EMBL" id="MFA1544440.1"/>
    </source>
</evidence>
<dbReference type="Proteomes" id="UP001569963">
    <property type="component" value="Unassembled WGS sequence"/>
</dbReference>
<name>A0ABV4QP83_9ACTN</name>
<protein>
    <recommendedName>
        <fullName evidence="5">Secreted protein</fullName>
    </recommendedName>
</protein>
<evidence type="ECO:0000313" key="4">
    <source>
        <dbReference type="Proteomes" id="UP001569963"/>
    </source>
</evidence>
<evidence type="ECO:0000256" key="1">
    <source>
        <dbReference type="SAM" id="MobiDB-lite"/>
    </source>
</evidence>
<feature type="compositionally biased region" description="Low complexity" evidence="1">
    <location>
        <begin position="196"/>
        <end position="205"/>
    </location>
</feature>
<evidence type="ECO:0000256" key="2">
    <source>
        <dbReference type="SAM" id="SignalP"/>
    </source>
</evidence>
<comment type="caution">
    <text evidence="3">The sequence shown here is derived from an EMBL/GenBank/DDBJ whole genome shotgun (WGS) entry which is preliminary data.</text>
</comment>
<gene>
    <name evidence="3" type="ORF">SM611_36410</name>
</gene>
<dbReference type="EMBL" id="JAXCEI010000030">
    <property type="protein sequence ID" value="MFA1544440.1"/>
    <property type="molecule type" value="Genomic_DNA"/>
</dbReference>
<organism evidence="3 4">
    <name type="scientific">Actinomadura monticuli</name>
    <dbReference type="NCBI Taxonomy" id="3097367"/>
    <lineage>
        <taxon>Bacteria</taxon>
        <taxon>Bacillati</taxon>
        <taxon>Actinomycetota</taxon>
        <taxon>Actinomycetes</taxon>
        <taxon>Streptosporangiales</taxon>
        <taxon>Thermomonosporaceae</taxon>
        <taxon>Actinomadura</taxon>
    </lineage>
</organism>
<evidence type="ECO:0008006" key="5">
    <source>
        <dbReference type="Google" id="ProtNLM"/>
    </source>
</evidence>
<feature type="region of interest" description="Disordered" evidence="1">
    <location>
        <begin position="122"/>
        <end position="234"/>
    </location>
</feature>
<keyword evidence="4" id="KW-1185">Reference proteome</keyword>
<reference evidence="3 4" key="1">
    <citation type="submission" date="2023-11" db="EMBL/GenBank/DDBJ databases">
        <title>Actinomadura monticuli sp. nov., isolated from volcanic ash.</title>
        <authorList>
            <person name="Lee S.D."/>
            <person name="Yang H."/>
            <person name="Kim I.S."/>
        </authorList>
    </citation>
    <scope>NUCLEOTIDE SEQUENCE [LARGE SCALE GENOMIC DNA]</scope>
    <source>
        <strain evidence="3 4">DLS-62</strain>
    </source>
</reference>
<feature type="chain" id="PRO_5045690227" description="Secreted protein" evidence="2">
    <location>
        <begin position="31"/>
        <end position="258"/>
    </location>
</feature>
<accession>A0ABV4QP83</accession>
<keyword evidence="2" id="KW-0732">Signal</keyword>
<feature type="signal peptide" evidence="2">
    <location>
        <begin position="1"/>
        <end position="30"/>
    </location>
</feature>
<dbReference type="RefSeq" id="WP_371954982.1">
    <property type="nucleotide sequence ID" value="NZ_JAXCEI010000030.1"/>
</dbReference>
<feature type="compositionally biased region" description="Basic and acidic residues" evidence="1">
    <location>
        <begin position="157"/>
        <end position="167"/>
    </location>
</feature>
<feature type="compositionally biased region" description="Basic and acidic residues" evidence="1">
    <location>
        <begin position="176"/>
        <end position="192"/>
    </location>
</feature>